<dbReference type="OrthoDB" id="3564692at2759"/>
<feature type="non-terminal residue" evidence="2">
    <location>
        <position position="276"/>
    </location>
</feature>
<organism evidence="2 3">
    <name type="scientific">Erysiphe neolycopersici</name>
    <dbReference type="NCBI Taxonomy" id="212602"/>
    <lineage>
        <taxon>Eukaryota</taxon>
        <taxon>Fungi</taxon>
        <taxon>Dikarya</taxon>
        <taxon>Ascomycota</taxon>
        <taxon>Pezizomycotina</taxon>
        <taxon>Leotiomycetes</taxon>
        <taxon>Erysiphales</taxon>
        <taxon>Erysiphaceae</taxon>
        <taxon>Erysiphe</taxon>
    </lineage>
</organism>
<gene>
    <name evidence="2" type="ORF">OnM2_047087</name>
</gene>
<dbReference type="EMBL" id="MCFK01004762">
    <property type="protein sequence ID" value="RKF60794.1"/>
    <property type="molecule type" value="Genomic_DNA"/>
</dbReference>
<accession>A0A420HTM8</accession>
<feature type="region of interest" description="Disordered" evidence="1">
    <location>
        <begin position="1"/>
        <end position="69"/>
    </location>
</feature>
<evidence type="ECO:0000313" key="3">
    <source>
        <dbReference type="Proteomes" id="UP000286134"/>
    </source>
</evidence>
<sequence length="276" mass="30738">MNTVRNVMADIDEILGDPNNNNQSKTDISYIPEMDIDSSPTTRLRSPELPSNQPRDSISETDISDGNMTNEFSLKKKGKLFSISAAEKPDISKSMSFPTDFSDFSSDPITADTFQIKKPKGTLSPLKTARKRAIMATPINEYSHSKAIRLSGKTDKTTTPQKEYSSVKEALLGCRDLLIKAYNRTKNRKTQSDLLDLLDIFIHYTDEGKIQLPITNSIITNVVERNNLDQNIASKVLEPKENESSTANNTVTPTSASMKIAKSLWTTVVRNTNTKK</sequence>
<evidence type="ECO:0000256" key="1">
    <source>
        <dbReference type="SAM" id="MobiDB-lite"/>
    </source>
</evidence>
<comment type="caution">
    <text evidence="2">The sequence shown here is derived from an EMBL/GenBank/DDBJ whole genome shotgun (WGS) entry which is preliminary data.</text>
</comment>
<feature type="compositionally biased region" description="Polar residues" evidence="1">
    <location>
        <begin position="38"/>
        <end position="69"/>
    </location>
</feature>
<keyword evidence="3" id="KW-1185">Reference proteome</keyword>
<name>A0A420HTM8_9PEZI</name>
<dbReference type="Proteomes" id="UP000286134">
    <property type="component" value="Unassembled WGS sequence"/>
</dbReference>
<evidence type="ECO:0000313" key="2">
    <source>
        <dbReference type="EMBL" id="RKF60794.1"/>
    </source>
</evidence>
<reference evidence="2 3" key="1">
    <citation type="journal article" date="2018" name="BMC Genomics">
        <title>Comparative genome analyses reveal sequence features reflecting distinct modes of host-adaptation between dicot and monocot powdery mildew.</title>
        <authorList>
            <person name="Wu Y."/>
            <person name="Ma X."/>
            <person name="Pan Z."/>
            <person name="Kale S.D."/>
            <person name="Song Y."/>
            <person name="King H."/>
            <person name="Zhang Q."/>
            <person name="Presley C."/>
            <person name="Deng X."/>
            <person name="Wei C.I."/>
            <person name="Xiao S."/>
        </authorList>
    </citation>
    <scope>NUCLEOTIDE SEQUENCE [LARGE SCALE GENOMIC DNA]</scope>
    <source>
        <strain evidence="2">UMSG2</strain>
    </source>
</reference>
<protein>
    <submittedName>
        <fullName evidence="2">Uncharacterized protein</fullName>
    </submittedName>
</protein>
<proteinExistence type="predicted"/>
<feature type="compositionally biased region" description="Polar residues" evidence="1">
    <location>
        <begin position="18"/>
        <end position="27"/>
    </location>
</feature>
<dbReference type="AlphaFoldDB" id="A0A420HTM8"/>